<keyword evidence="6" id="KW-1185">Reference proteome</keyword>
<dbReference type="Proteomes" id="UP000273405">
    <property type="component" value="Unassembled WGS sequence"/>
</dbReference>
<keyword evidence="2" id="KW-0238">DNA-binding</keyword>
<evidence type="ECO:0000313" key="6">
    <source>
        <dbReference type="Proteomes" id="UP000273405"/>
    </source>
</evidence>
<dbReference type="EMBL" id="RAWG01000026">
    <property type="protein sequence ID" value="RKH46122.1"/>
    <property type="molecule type" value="Genomic_DNA"/>
</dbReference>
<dbReference type="PANTHER" id="PTHR46796">
    <property type="entry name" value="HTH-TYPE TRANSCRIPTIONAL ACTIVATOR RHAS-RELATED"/>
    <property type="match status" value="1"/>
</dbReference>
<dbReference type="AlphaFoldDB" id="A0A3A8P154"/>
<comment type="caution">
    <text evidence="5">The sequence shown here is derived from an EMBL/GenBank/DDBJ whole genome shotgun (WGS) entry which is preliminary data.</text>
</comment>
<dbReference type="InterPro" id="IPR050204">
    <property type="entry name" value="AraC_XylS_family_regulators"/>
</dbReference>
<dbReference type="GO" id="GO:0003700">
    <property type="term" value="F:DNA-binding transcription factor activity"/>
    <property type="evidence" value="ECO:0007669"/>
    <property type="project" value="InterPro"/>
</dbReference>
<evidence type="ECO:0000313" key="5">
    <source>
        <dbReference type="EMBL" id="RKH46122.1"/>
    </source>
</evidence>
<dbReference type="PANTHER" id="PTHR46796:SF15">
    <property type="entry name" value="BLL1074 PROTEIN"/>
    <property type="match status" value="1"/>
</dbReference>
<name>A0A3A8P154_9BACT</name>
<evidence type="ECO:0000256" key="3">
    <source>
        <dbReference type="ARBA" id="ARBA00023163"/>
    </source>
</evidence>
<organism evidence="5 6">
    <name type="scientific">Corallococcus sicarius</name>
    <dbReference type="NCBI Taxonomy" id="2316726"/>
    <lineage>
        <taxon>Bacteria</taxon>
        <taxon>Pseudomonadati</taxon>
        <taxon>Myxococcota</taxon>
        <taxon>Myxococcia</taxon>
        <taxon>Myxococcales</taxon>
        <taxon>Cystobacterineae</taxon>
        <taxon>Myxococcaceae</taxon>
        <taxon>Corallococcus</taxon>
    </lineage>
</organism>
<dbReference type="SMART" id="SM00342">
    <property type="entry name" value="HTH_ARAC"/>
    <property type="match status" value="1"/>
</dbReference>
<keyword evidence="3" id="KW-0804">Transcription</keyword>
<sequence>MDVKRIAVSGRLAPYVRAFTLVEAHEETTRTLVPETGLVLGIRYRGSATQLDGSEERLLPGHTLTGMRTSARRMRTSAGGGAVLVAFREAGAARFFAEPLHELFGQTLSLADLLPHRVLDRVSSQVAEAGTDALRMGLIEQFLLARLRPREPDAIVAAAVEAIQAARGSVRMGALARQLHLSQDAFEKRFRAQVGSTPKQLASLVRVRHAMASYRPGSSLSRLALDAGYFDQSHFIREFRAVTGEAPRRFFHRAEHC</sequence>
<evidence type="ECO:0000256" key="2">
    <source>
        <dbReference type="ARBA" id="ARBA00023125"/>
    </source>
</evidence>
<dbReference type="SUPFAM" id="SSF46689">
    <property type="entry name" value="Homeodomain-like"/>
    <property type="match status" value="1"/>
</dbReference>
<dbReference type="GO" id="GO:0043565">
    <property type="term" value="F:sequence-specific DNA binding"/>
    <property type="evidence" value="ECO:0007669"/>
    <property type="project" value="InterPro"/>
</dbReference>
<dbReference type="InterPro" id="IPR009057">
    <property type="entry name" value="Homeodomain-like_sf"/>
</dbReference>
<dbReference type="RefSeq" id="WP_120624317.1">
    <property type="nucleotide sequence ID" value="NZ_RAWG01000026.1"/>
</dbReference>
<proteinExistence type="predicted"/>
<feature type="domain" description="HTH araC/xylS-type" evidence="4">
    <location>
        <begin position="153"/>
        <end position="253"/>
    </location>
</feature>
<evidence type="ECO:0000256" key="1">
    <source>
        <dbReference type="ARBA" id="ARBA00023015"/>
    </source>
</evidence>
<gene>
    <name evidence="5" type="ORF">D7X12_06110</name>
</gene>
<dbReference type="InterPro" id="IPR018060">
    <property type="entry name" value="HTH_AraC"/>
</dbReference>
<dbReference type="OrthoDB" id="112032at2"/>
<keyword evidence="1" id="KW-0805">Transcription regulation</keyword>
<dbReference type="PROSITE" id="PS01124">
    <property type="entry name" value="HTH_ARAC_FAMILY_2"/>
    <property type="match status" value="1"/>
</dbReference>
<dbReference type="Gene3D" id="1.10.10.60">
    <property type="entry name" value="Homeodomain-like"/>
    <property type="match status" value="1"/>
</dbReference>
<dbReference type="Pfam" id="PF12833">
    <property type="entry name" value="HTH_18"/>
    <property type="match status" value="1"/>
</dbReference>
<reference evidence="6" key="1">
    <citation type="submission" date="2018-09" db="EMBL/GenBank/DDBJ databases">
        <authorList>
            <person name="Livingstone P.G."/>
            <person name="Whitworth D.E."/>
        </authorList>
    </citation>
    <scope>NUCLEOTIDE SEQUENCE [LARGE SCALE GENOMIC DNA]</scope>
    <source>
        <strain evidence="6">CA040B</strain>
    </source>
</reference>
<evidence type="ECO:0000259" key="4">
    <source>
        <dbReference type="PROSITE" id="PS01124"/>
    </source>
</evidence>
<accession>A0A3A8P154</accession>
<protein>
    <submittedName>
        <fullName evidence="5">AraC family transcriptional regulator</fullName>
    </submittedName>
</protein>